<dbReference type="SUPFAM" id="SSF54001">
    <property type="entry name" value="Cysteine proteinases"/>
    <property type="match status" value="1"/>
</dbReference>
<dbReference type="GO" id="GO:0043418">
    <property type="term" value="P:homocysteine catabolic process"/>
    <property type="evidence" value="ECO:0007669"/>
    <property type="project" value="TreeGrafter"/>
</dbReference>
<comment type="similarity">
    <text evidence="9">Belongs to the peptidase C1 family.</text>
</comment>
<evidence type="ECO:0000313" key="12">
    <source>
        <dbReference type="EMBL" id="TKA33453.1"/>
    </source>
</evidence>
<evidence type="ECO:0000256" key="9">
    <source>
        <dbReference type="PIRNR" id="PIRNR005700"/>
    </source>
</evidence>
<evidence type="ECO:0000256" key="7">
    <source>
        <dbReference type="ARBA" id="ARBA00025347"/>
    </source>
</evidence>
<comment type="function">
    <text evidence="7">The normal physiological role of the enzyme is unknown, but it is not essential for the viability of yeast cells. Has aminopeptidase activity, shortening substrate peptides sequentially by 1 amino acid. Has bleomycin hydrolase activity, which can protect the cell from the toxic effects of bleomycin. Has homocysteine-thiolactonase activity, protecting the cell against homocysteine toxicity. Acts as a repressor in the GAL4 regulatory system, but this does not require either the peptidase or nucleic acid-binding activities.</text>
</comment>
<keyword evidence="6 9" id="KW-0788">Thiol protease</keyword>
<feature type="active site" evidence="10">
    <location>
        <position position="131"/>
    </location>
</feature>
<dbReference type="GO" id="GO:0006508">
    <property type="term" value="P:proteolysis"/>
    <property type="evidence" value="ECO:0007669"/>
    <property type="project" value="UniProtKB-KW"/>
</dbReference>
<dbReference type="InterPro" id="IPR000169">
    <property type="entry name" value="Pept_cys_AS"/>
</dbReference>
<dbReference type="Proteomes" id="UP000310066">
    <property type="component" value="Unassembled WGS sequence"/>
</dbReference>
<dbReference type="Pfam" id="PF03051">
    <property type="entry name" value="Peptidase_C1_2"/>
    <property type="match status" value="1"/>
</dbReference>
<comment type="subcellular location">
    <subcellularLocation>
        <location evidence="9">Mitochondrion</location>
    </subcellularLocation>
    <subcellularLocation>
        <location evidence="9">Cytoplasm</location>
    </subcellularLocation>
</comment>
<dbReference type="STRING" id="329885.A0A4U0UDB8"/>
<gene>
    <name evidence="12" type="ORF">B0A54_14630</name>
</gene>
<evidence type="ECO:0000256" key="6">
    <source>
        <dbReference type="ARBA" id="ARBA00022807"/>
    </source>
</evidence>
<comment type="caution">
    <text evidence="12">The sequence shown here is derived from an EMBL/GenBank/DDBJ whole genome shotgun (WGS) entry which is preliminary data.</text>
</comment>
<evidence type="ECO:0000256" key="8">
    <source>
        <dbReference type="ARBA" id="ARBA00026080"/>
    </source>
</evidence>
<dbReference type="PANTHER" id="PTHR10363">
    <property type="entry name" value="BLEOMYCIN HYDROLASE"/>
    <property type="match status" value="1"/>
</dbReference>
<feature type="active site" evidence="10">
    <location>
        <position position="465"/>
    </location>
</feature>
<keyword evidence="9" id="KW-0496">Mitochondrion</keyword>
<organism evidence="12 13">
    <name type="scientific">Friedmanniomyces endolithicus</name>
    <dbReference type="NCBI Taxonomy" id="329885"/>
    <lineage>
        <taxon>Eukaryota</taxon>
        <taxon>Fungi</taxon>
        <taxon>Dikarya</taxon>
        <taxon>Ascomycota</taxon>
        <taxon>Pezizomycotina</taxon>
        <taxon>Dothideomycetes</taxon>
        <taxon>Dothideomycetidae</taxon>
        <taxon>Mycosphaerellales</taxon>
        <taxon>Teratosphaeriaceae</taxon>
        <taxon>Friedmanniomyces</taxon>
    </lineage>
</organism>
<feature type="active site" evidence="10">
    <location>
        <position position="443"/>
    </location>
</feature>
<dbReference type="Gene3D" id="3.90.70.10">
    <property type="entry name" value="Cysteine proteinases"/>
    <property type="match status" value="1"/>
</dbReference>
<keyword evidence="5 9" id="KW-0378">Hydrolase</keyword>
<dbReference type="AlphaFoldDB" id="A0A4U0UDB8"/>
<dbReference type="InterPro" id="IPR004134">
    <property type="entry name" value="Peptidase_C1B"/>
</dbReference>
<dbReference type="PIRSF" id="PIRSF005700">
    <property type="entry name" value="PepC"/>
    <property type="match status" value="1"/>
</dbReference>
<dbReference type="EMBL" id="NAJP01000085">
    <property type="protein sequence ID" value="TKA33453.1"/>
    <property type="molecule type" value="Genomic_DNA"/>
</dbReference>
<evidence type="ECO:0000256" key="5">
    <source>
        <dbReference type="ARBA" id="ARBA00022801"/>
    </source>
</evidence>
<comment type="subunit">
    <text evidence="8">Homohexamer. Binds to nucleic acids. Binds single-stranded DNA and RNA with higher affinity than double-stranded DNA.</text>
</comment>
<comment type="function">
    <text evidence="9">Has aminopeptidase activity, shortening substrate peptides sequentially by 1 amino acid. Has bleomycin hydrolase activity, which can protect the cell from the toxic effects of bleomycin. Has homocysteine-thiolactonase activity, protecting the cell against homocysteine toxicity.</text>
</comment>
<evidence type="ECO:0000256" key="3">
    <source>
        <dbReference type="ARBA" id="ARBA00016900"/>
    </source>
</evidence>
<keyword evidence="4 9" id="KW-0645">Protease</keyword>
<name>A0A4U0UDB8_9PEZI</name>
<dbReference type="InterPro" id="IPR038765">
    <property type="entry name" value="Papain-like_cys_pep_sf"/>
</dbReference>
<evidence type="ECO:0000256" key="10">
    <source>
        <dbReference type="PIRSR" id="PIRSR005700-1"/>
    </source>
</evidence>
<dbReference type="GO" id="GO:0005739">
    <property type="term" value="C:mitochondrion"/>
    <property type="evidence" value="ECO:0007669"/>
    <property type="project" value="UniProtKB-SubCell"/>
</dbReference>
<evidence type="ECO:0000256" key="11">
    <source>
        <dbReference type="SAM" id="MobiDB-lite"/>
    </source>
</evidence>
<protein>
    <recommendedName>
        <fullName evidence="3 9">Cysteine proteinase 1, mitochondrial</fullName>
        <ecNumber evidence="2 9">3.4.22.40</ecNumber>
    </recommendedName>
</protein>
<dbReference type="PROSITE" id="PS00139">
    <property type="entry name" value="THIOL_PROTEASE_CYS"/>
    <property type="match status" value="1"/>
</dbReference>
<comment type="catalytic activity">
    <reaction evidence="1 9">
        <text>Inactivates bleomycin B2 (a cytotoxic glycometallopeptide) by hydrolysis of a carboxyamide bond of beta-aminoalanine, but also shows general aminopeptidase activity. The specificity varies somewhat with source, but amino acid arylamides of Met, Leu and Ala are preferred.</text>
        <dbReference type="EC" id="3.4.22.40"/>
    </reaction>
</comment>
<feature type="region of interest" description="Disordered" evidence="11">
    <location>
        <begin position="1"/>
        <end position="33"/>
    </location>
</feature>
<proteinExistence type="inferred from homology"/>
<evidence type="ECO:0000256" key="1">
    <source>
        <dbReference type="ARBA" id="ARBA00000423"/>
    </source>
</evidence>
<evidence type="ECO:0000256" key="2">
    <source>
        <dbReference type="ARBA" id="ARBA00012465"/>
    </source>
</evidence>
<keyword evidence="9" id="KW-0963">Cytoplasm</keyword>
<evidence type="ECO:0000256" key="4">
    <source>
        <dbReference type="ARBA" id="ARBA00022670"/>
    </source>
</evidence>
<dbReference type="CDD" id="cd00585">
    <property type="entry name" value="Peptidase_C1B"/>
    <property type="match status" value="1"/>
</dbReference>
<dbReference type="PANTHER" id="PTHR10363:SF2">
    <property type="entry name" value="BLEOMYCIN HYDROLASE"/>
    <property type="match status" value="1"/>
</dbReference>
<sequence>MGNTESTPTPLQPPMRAGRRRQTSTSSPTQSLDEKFDAVRIDHYHPHTSPLSHSVLSTSDTEHVSGTQTIQYVRDLLKDNKNRLGLSALSTANPSSVLEIPSAILKDTQNFNLSIPHEGTPVTNQRSSGRCWIFAATNVFRIAIQQKYDIKNFELSQAYLFFWDKVEKANYFLTSLLDTAEEYDVDSRLVSALMASPVGDGGQWDMIVNLVAKYGIVPQTLYPDSWNAQNSSTMDRLLTTKLREDGLKLRAMRKDGASDVDIADTKEGMMQDVVRILTLCLGPPPAADEKFTWVSLFDVPPCSSNRSGANDTQEYTTTKHQVKTASLTPLDFAASTEVKKFISLVNDPRNPYNRLLTVDHLGNVYDGRPITYVNVSAQTLKQACVAMLRKGLPIFFGSDVGKMSDSQKGIMDTALVDYDLGFDVQLEMTKAQRLLTGESQMTHAMVLTAVHLDQEGKPVRWRVENSWSVAAGTEGYFVMSDAWMDEFCYQAVVDPAVVSKEVRDVLSQKAKVLPLWDPMGALA</sequence>
<dbReference type="GO" id="GO:0070005">
    <property type="term" value="F:cysteine-type aminopeptidase activity"/>
    <property type="evidence" value="ECO:0007669"/>
    <property type="project" value="InterPro"/>
</dbReference>
<reference evidence="12 13" key="1">
    <citation type="submission" date="2017-03" db="EMBL/GenBank/DDBJ databases">
        <title>Genomes of endolithic fungi from Antarctica.</title>
        <authorList>
            <person name="Coleine C."/>
            <person name="Masonjones S."/>
            <person name="Stajich J.E."/>
        </authorList>
    </citation>
    <scope>NUCLEOTIDE SEQUENCE [LARGE SCALE GENOMIC DNA]</scope>
    <source>
        <strain evidence="12 13">CCFEE 5311</strain>
    </source>
</reference>
<dbReference type="GO" id="GO:0009636">
    <property type="term" value="P:response to toxic substance"/>
    <property type="evidence" value="ECO:0007669"/>
    <property type="project" value="TreeGrafter"/>
</dbReference>
<accession>A0A4U0UDB8</accession>
<dbReference type="EC" id="3.4.22.40" evidence="2 9"/>
<evidence type="ECO:0000313" key="13">
    <source>
        <dbReference type="Proteomes" id="UP000310066"/>
    </source>
</evidence>
<dbReference type="GO" id="GO:0004197">
    <property type="term" value="F:cysteine-type endopeptidase activity"/>
    <property type="evidence" value="ECO:0007669"/>
    <property type="project" value="UniProtKB-EC"/>
</dbReference>
<dbReference type="OrthoDB" id="2666448at2759"/>